<dbReference type="AlphaFoldDB" id="A0ABC9F1M1"/>
<protein>
    <submittedName>
        <fullName evidence="3">Uncharacterized protein</fullName>
    </submittedName>
</protein>
<keyword evidence="4" id="KW-1185">Reference proteome</keyword>
<name>A0ABC9F1M1_9POAL</name>
<evidence type="ECO:0000256" key="2">
    <source>
        <dbReference type="SAM" id="MobiDB-lite"/>
    </source>
</evidence>
<dbReference type="PANTHER" id="PTHR35164:SF14">
    <property type="entry name" value="OS04G0450900 PROTEIN"/>
    <property type="match status" value="1"/>
</dbReference>
<dbReference type="PANTHER" id="PTHR35164">
    <property type="entry name" value="EXPRESSED PROTEIN"/>
    <property type="match status" value="1"/>
</dbReference>
<evidence type="ECO:0000313" key="3">
    <source>
        <dbReference type="EMBL" id="CAL5068150.1"/>
    </source>
</evidence>
<dbReference type="Proteomes" id="UP001497457">
    <property type="component" value="Chromosome 5rd"/>
</dbReference>
<organism evidence="3 4">
    <name type="scientific">Urochloa decumbens</name>
    <dbReference type="NCBI Taxonomy" id="240449"/>
    <lineage>
        <taxon>Eukaryota</taxon>
        <taxon>Viridiplantae</taxon>
        <taxon>Streptophyta</taxon>
        <taxon>Embryophyta</taxon>
        <taxon>Tracheophyta</taxon>
        <taxon>Spermatophyta</taxon>
        <taxon>Magnoliopsida</taxon>
        <taxon>Liliopsida</taxon>
        <taxon>Poales</taxon>
        <taxon>Poaceae</taxon>
        <taxon>PACMAD clade</taxon>
        <taxon>Panicoideae</taxon>
        <taxon>Panicodae</taxon>
        <taxon>Paniceae</taxon>
        <taxon>Melinidinae</taxon>
        <taxon>Urochloa</taxon>
    </lineage>
</organism>
<dbReference type="EMBL" id="OZ075115">
    <property type="protein sequence ID" value="CAL5068150.1"/>
    <property type="molecule type" value="Genomic_DNA"/>
</dbReference>
<feature type="region of interest" description="Disordered" evidence="2">
    <location>
        <begin position="1"/>
        <end position="88"/>
    </location>
</feature>
<keyword evidence="1" id="KW-0175">Coiled coil</keyword>
<feature type="compositionally biased region" description="Low complexity" evidence="2">
    <location>
        <begin position="18"/>
        <end position="30"/>
    </location>
</feature>
<proteinExistence type="predicted"/>
<feature type="compositionally biased region" description="Low complexity" evidence="2">
    <location>
        <begin position="418"/>
        <end position="430"/>
    </location>
</feature>
<reference evidence="3 4" key="2">
    <citation type="submission" date="2024-10" db="EMBL/GenBank/DDBJ databases">
        <authorList>
            <person name="Ryan C."/>
        </authorList>
    </citation>
    <scope>NUCLEOTIDE SEQUENCE [LARGE SCALE GENOMIC DNA]</scope>
</reference>
<sequence>MSWDPPRRSGSFEAGLRVATATAPSVSASVSREHKHPSSPRFQRSRSSAGGPSKVSPSPERRRSSVGGAGAGAMQQRVAQLEEELRREREDKARALAELERLRSDGESAAGAAAEKVQLLEREAGKCKESERKMLESLIYQTKQLEQAKISLEEAKLEVATLLQANKALESAAAVAARRGGGGFTEQRSVRDLMFGGAEEEIRVLRGELRAAAQGEERSRKAADDLAVALSDVTMEAKQVKVWLSEAQAELEGAGAEADRLRAALADAESRLRAASAERDRFRHEAEECAAAWGDKERVLLDCVRASEEEVNRARQENTKLVESQRVIRDENARLRDILKQAVAEAGAVRDSLELARAENARLGDAVAEKESALQSLRQEYECVKVSEAAAQGSLKELNSLLAATTTTTTTTTASVCSTPASAAKTTPAPEYGFEQRLLPNGGGGSKSGTPQSGSRRWMADKPRTPGSRRYSIGEPGKLNGCFSQSARMGNLNPKERVFASLSNIADLKSAADAAVDDYDDEFDHIDESHYADMDDSMKHKKKRPIFRKFGDLFRRKSFYKPNLAPVHTL</sequence>
<gene>
    <name evidence="3" type="ORF">URODEC1_LOCUS101393</name>
</gene>
<reference evidence="4" key="1">
    <citation type="submission" date="2024-06" db="EMBL/GenBank/DDBJ databases">
        <authorList>
            <person name="Ryan C."/>
        </authorList>
    </citation>
    <scope>NUCLEOTIDE SEQUENCE [LARGE SCALE GENOMIC DNA]</scope>
</reference>
<accession>A0ABC9F1M1</accession>
<evidence type="ECO:0000256" key="1">
    <source>
        <dbReference type="SAM" id="Coils"/>
    </source>
</evidence>
<feature type="coiled-coil region" evidence="1">
    <location>
        <begin position="244"/>
        <end position="324"/>
    </location>
</feature>
<evidence type="ECO:0000313" key="4">
    <source>
        <dbReference type="Proteomes" id="UP001497457"/>
    </source>
</evidence>
<feature type="region of interest" description="Disordered" evidence="2">
    <location>
        <begin position="418"/>
        <end position="475"/>
    </location>
</feature>
<feature type="coiled-coil region" evidence="1">
    <location>
        <begin position="145"/>
        <end position="172"/>
    </location>
</feature>
<feature type="compositionally biased region" description="Low complexity" evidence="2">
    <location>
        <begin position="39"/>
        <end position="58"/>
    </location>
</feature>